<accession>A0AAN5I554</accession>
<name>A0AAN5I554_9BILA</name>
<gene>
    <name evidence="2" type="ORF">PMAYCL1PPCAC_22813</name>
</gene>
<evidence type="ECO:0000313" key="2">
    <source>
        <dbReference type="EMBL" id="GMR52618.1"/>
    </source>
</evidence>
<dbReference type="Proteomes" id="UP001328107">
    <property type="component" value="Unassembled WGS sequence"/>
</dbReference>
<dbReference type="AlphaFoldDB" id="A0AAN5I554"/>
<proteinExistence type="predicted"/>
<evidence type="ECO:0000313" key="3">
    <source>
        <dbReference type="Proteomes" id="UP001328107"/>
    </source>
</evidence>
<dbReference type="EMBL" id="BTRK01000005">
    <property type="protein sequence ID" value="GMR52618.1"/>
    <property type="molecule type" value="Genomic_DNA"/>
</dbReference>
<comment type="caution">
    <text evidence="2">The sequence shown here is derived from an EMBL/GenBank/DDBJ whole genome shotgun (WGS) entry which is preliminary data.</text>
</comment>
<evidence type="ECO:0000256" key="1">
    <source>
        <dbReference type="SAM" id="MobiDB-lite"/>
    </source>
</evidence>
<organism evidence="2 3">
    <name type="scientific">Pristionchus mayeri</name>
    <dbReference type="NCBI Taxonomy" id="1317129"/>
    <lineage>
        <taxon>Eukaryota</taxon>
        <taxon>Metazoa</taxon>
        <taxon>Ecdysozoa</taxon>
        <taxon>Nematoda</taxon>
        <taxon>Chromadorea</taxon>
        <taxon>Rhabditida</taxon>
        <taxon>Rhabditina</taxon>
        <taxon>Diplogasteromorpha</taxon>
        <taxon>Diplogasteroidea</taxon>
        <taxon>Neodiplogasteridae</taxon>
        <taxon>Pristionchus</taxon>
    </lineage>
</organism>
<feature type="compositionally biased region" description="Polar residues" evidence="1">
    <location>
        <begin position="12"/>
        <end position="21"/>
    </location>
</feature>
<sequence>KCTRKTNESRSKTPSNSQHDTNSLVLTCRYDGMCSEADCIGLYMGTWYPWPDQVCDLGYTCYCDPDDQYC</sequence>
<feature type="non-terminal residue" evidence="2">
    <location>
        <position position="70"/>
    </location>
</feature>
<feature type="compositionally biased region" description="Basic and acidic residues" evidence="1">
    <location>
        <begin position="1"/>
        <end position="11"/>
    </location>
</feature>
<keyword evidence="3" id="KW-1185">Reference proteome</keyword>
<protein>
    <submittedName>
        <fullName evidence="2">Uncharacterized protein</fullName>
    </submittedName>
</protein>
<reference evidence="3" key="1">
    <citation type="submission" date="2022-10" db="EMBL/GenBank/DDBJ databases">
        <title>Genome assembly of Pristionchus species.</title>
        <authorList>
            <person name="Yoshida K."/>
            <person name="Sommer R.J."/>
        </authorList>
    </citation>
    <scope>NUCLEOTIDE SEQUENCE [LARGE SCALE GENOMIC DNA]</scope>
    <source>
        <strain evidence="3">RS5460</strain>
    </source>
</reference>
<feature type="region of interest" description="Disordered" evidence="1">
    <location>
        <begin position="1"/>
        <end position="21"/>
    </location>
</feature>
<feature type="non-terminal residue" evidence="2">
    <location>
        <position position="1"/>
    </location>
</feature>